<dbReference type="RefSeq" id="XP_018659432.1">
    <property type="nucleotide sequence ID" value="XM_018807445.1"/>
</dbReference>
<evidence type="ECO:0000313" key="4">
    <source>
        <dbReference type="EMBL" id="PON22082.1"/>
    </source>
</evidence>
<reference evidence="4 5" key="1">
    <citation type="journal article" date="2016" name="Genome Announc.">
        <title>Draft Whole-Genome Sequence of Trichoderma gamsii T6085, a Promising Biocontrol Agent of Fusarium Head Blight on Wheat.</title>
        <authorList>
            <person name="Baroncelli R."/>
            <person name="Zapparata A."/>
            <person name="Piaggeschi G."/>
            <person name="Sarrocco S."/>
            <person name="Vannacci G."/>
        </authorList>
    </citation>
    <scope>NUCLEOTIDE SEQUENCE [LARGE SCALE GENOMIC DNA]</scope>
    <source>
        <strain evidence="4 5">T6085</strain>
    </source>
</reference>
<dbReference type="InterPro" id="IPR036291">
    <property type="entry name" value="NAD(P)-bd_dom_sf"/>
</dbReference>
<keyword evidence="5" id="KW-1185">Reference proteome</keyword>
<evidence type="ECO:0000256" key="1">
    <source>
        <dbReference type="ARBA" id="ARBA00006328"/>
    </source>
</evidence>
<dbReference type="GO" id="GO:0005634">
    <property type="term" value="C:nucleus"/>
    <property type="evidence" value="ECO:0007669"/>
    <property type="project" value="TreeGrafter"/>
</dbReference>
<dbReference type="AlphaFoldDB" id="A0A2P4ZCS0"/>
<proteinExistence type="inferred from homology"/>
<dbReference type="InterPro" id="IPR051164">
    <property type="entry name" value="NmrA-like_oxidored"/>
</dbReference>
<dbReference type="Gene3D" id="3.90.25.10">
    <property type="entry name" value="UDP-galactose 4-epimerase, domain 1"/>
    <property type="match status" value="1"/>
</dbReference>
<keyword evidence="2" id="KW-0521">NADP</keyword>
<evidence type="ECO:0000256" key="2">
    <source>
        <dbReference type="ARBA" id="ARBA00022857"/>
    </source>
</evidence>
<dbReference type="Gene3D" id="3.40.50.720">
    <property type="entry name" value="NAD(P)-binding Rossmann-like Domain"/>
    <property type="match status" value="1"/>
</dbReference>
<comment type="similarity">
    <text evidence="1">Belongs to the NmrA-type oxidoreductase family.</text>
</comment>
<name>A0A2P4ZCS0_9HYPO</name>
<dbReference type="EMBL" id="JPDN02000041">
    <property type="protein sequence ID" value="PON22082.1"/>
    <property type="molecule type" value="Genomic_DNA"/>
</dbReference>
<dbReference type="STRING" id="398673.A0A2P4ZCS0"/>
<dbReference type="PANTHER" id="PTHR42748:SF11">
    <property type="entry name" value="NMRA-LIKE DOMAIN-CONTAINING PROTEIN"/>
    <property type="match status" value="1"/>
</dbReference>
<dbReference type="PANTHER" id="PTHR42748">
    <property type="entry name" value="NITROGEN METABOLITE REPRESSION PROTEIN NMRA FAMILY MEMBER"/>
    <property type="match status" value="1"/>
</dbReference>
<dbReference type="Pfam" id="PF05368">
    <property type="entry name" value="NmrA"/>
    <property type="match status" value="1"/>
</dbReference>
<evidence type="ECO:0000313" key="5">
    <source>
        <dbReference type="Proteomes" id="UP000054821"/>
    </source>
</evidence>
<protein>
    <recommendedName>
        <fullName evidence="3">NmrA-like domain-containing protein</fullName>
    </recommendedName>
</protein>
<accession>A0A2P4ZCS0</accession>
<dbReference type="InterPro" id="IPR008030">
    <property type="entry name" value="NmrA-like"/>
</dbReference>
<gene>
    <name evidence="4" type="ORF">TGAM01_v208956</name>
</gene>
<organism evidence="4 5">
    <name type="scientific">Trichoderma gamsii</name>
    <dbReference type="NCBI Taxonomy" id="398673"/>
    <lineage>
        <taxon>Eukaryota</taxon>
        <taxon>Fungi</taxon>
        <taxon>Dikarya</taxon>
        <taxon>Ascomycota</taxon>
        <taxon>Pezizomycotina</taxon>
        <taxon>Sordariomycetes</taxon>
        <taxon>Hypocreomycetidae</taxon>
        <taxon>Hypocreales</taxon>
        <taxon>Hypocreaceae</taxon>
        <taxon>Trichoderma</taxon>
    </lineage>
</organism>
<evidence type="ECO:0000259" key="3">
    <source>
        <dbReference type="Pfam" id="PF05368"/>
    </source>
</evidence>
<dbReference type="CDD" id="cd05251">
    <property type="entry name" value="NmrA_like_SDR_a"/>
    <property type="match status" value="1"/>
</dbReference>
<dbReference type="Proteomes" id="UP000054821">
    <property type="component" value="Unassembled WGS sequence"/>
</dbReference>
<comment type="caution">
    <text evidence="4">The sequence shown here is derived from an EMBL/GenBank/DDBJ whole genome shotgun (WGS) entry which is preliminary data.</text>
</comment>
<sequence>MSQVLAVFGATGQQGGSVVKFVRDDLELSSKYKIRAITRHVDSDKAKALKSHVEVVRADFADLASVGKALEGVNAVFLMNAPYLGDNAFEDELQSLKKIADIALEKGVEFLIYSSLPSPAKISNGKYKTIAAFDAKAEVEAYIRTLPIRSAFYRPASFMENLNPSTFLAPVKSEDGTWVITRPHPPTVRYSLIAAAMDTGKFVGGMLAAPLDEMSGRAISAAQGLYSLKEIMASLEKATGKTFVYKQMPVEEFRASMPFAGDMFTDVFGYYEEFGYFGPDTEKIIEEDRKVAKGTLTSLDEWLAANPGMYD</sequence>
<dbReference type="GeneID" id="29987528"/>
<dbReference type="SUPFAM" id="SSF51735">
    <property type="entry name" value="NAD(P)-binding Rossmann-fold domains"/>
    <property type="match status" value="1"/>
</dbReference>
<feature type="domain" description="NmrA-like" evidence="3">
    <location>
        <begin position="2"/>
        <end position="303"/>
    </location>
</feature>